<feature type="region of interest" description="Disordered" evidence="1">
    <location>
        <begin position="47"/>
        <end position="78"/>
    </location>
</feature>
<comment type="caution">
    <text evidence="2">The sequence shown here is derived from an EMBL/GenBank/DDBJ whole genome shotgun (WGS) entry which is preliminary data.</text>
</comment>
<dbReference type="OrthoDB" id="10552876at2759"/>
<dbReference type="Proteomes" id="UP000054826">
    <property type="component" value="Unassembled WGS sequence"/>
</dbReference>
<protein>
    <submittedName>
        <fullName evidence="2">Uncharacterized protein</fullName>
    </submittedName>
</protein>
<name>A0A0V1F093_TRIPS</name>
<dbReference type="Proteomes" id="UP000054632">
    <property type="component" value="Unassembled WGS sequence"/>
</dbReference>
<gene>
    <name evidence="2" type="ORF">T4A_10265</name>
    <name evidence="3" type="ORF">T4B_2584</name>
    <name evidence="4" type="ORF">T4C_7741</name>
</gene>
<dbReference type="EMBL" id="JYDR01000001">
    <property type="protein sequence ID" value="KRY79545.1"/>
    <property type="molecule type" value="Genomic_DNA"/>
</dbReference>
<reference evidence="5 6" key="1">
    <citation type="submission" date="2015-01" db="EMBL/GenBank/DDBJ databases">
        <title>Evolution of Trichinella species and genotypes.</title>
        <authorList>
            <person name="Korhonen P.K."/>
            <person name="Edoardo P."/>
            <person name="Giuseppe L.R."/>
            <person name="Gasser R.B."/>
        </authorList>
    </citation>
    <scope>NUCLEOTIDE SEQUENCE [LARGE SCALE GENOMIC DNA]</scope>
    <source>
        <strain evidence="2">ISS13</strain>
        <strain evidence="4">ISS176</strain>
        <strain evidence="3">ISS588</strain>
    </source>
</reference>
<evidence type="ECO:0000313" key="3">
    <source>
        <dbReference type="EMBL" id="KRZ33097.1"/>
    </source>
</evidence>
<evidence type="ECO:0000256" key="1">
    <source>
        <dbReference type="SAM" id="MobiDB-lite"/>
    </source>
</evidence>
<evidence type="ECO:0000313" key="2">
    <source>
        <dbReference type="EMBL" id="KRY79545.1"/>
    </source>
</evidence>
<sequence>MITNARLVGRKEAKPPVRAPAPCVNFVLISQLKAQLVLDYQRRVTRERGQKVNPDCDDHRLSLKTQSELPASGGVALQ</sequence>
<dbReference type="AlphaFoldDB" id="A0A0V1F093"/>
<feature type="compositionally biased region" description="Basic and acidic residues" evidence="1">
    <location>
        <begin position="47"/>
        <end position="61"/>
    </location>
</feature>
<dbReference type="Proteomes" id="UP000054805">
    <property type="component" value="Unassembled WGS sequence"/>
</dbReference>
<evidence type="ECO:0000313" key="4">
    <source>
        <dbReference type="EMBL" id="KRZ39595.1"/>
    </source>
</evidence>
<dbReference type="EMBL" id="JYDV01000034">
    <property type="protein sequence ID" value="KRZ39595.1"/>
    <property type="molecule type" value="Genomic_DNA"/>
</dbReference>
<proteinExistence type="predicted"/>
<accession>A0A0V1F093</accession>
<evidence type="ECO:0000313" key="6">
    <source>
        <dbReference type="Proteomes" id="UP000054805"/>
    </source>
</evidence>
<keyword evidence="6" id="KW-1185">Reference proteome</keyword>
<organism evidence="2 5">
    <name type="scientific">Trichinella pseudospiralis</name>
    <name type="common">Parasitic roundworm</name>
    <dbReference type="NCBI Taxonomy" id="6337"/>
    <lineage>
        <taxon>Eukaryota</taxon>
        <taxon>Metazoa</taxon>
        <taxon>Ecdysozoa</taxon>
        <taxon>Nematoda</taxon>
        <taxon>Enoplea</taxon>
        <taxon>Dorylaimia</taxon>
        <taxon>Trichinellida</taxon>
        <taxon>Trichinellidae</taxon>
        <taxon>Trichinella</taxon>
    </lineage>
</organism>
<evidence type="ECO:0000313" key="5">
    <source>
        <dbReference type="Proteomes" id="UP000054632"/>
    </source>
</evidence>
<dbReference type="EMBL" id="JYDS01000011">
    <property type="protein sequence ID" value="KRZ33097.1"/>
    <property type="molecule type" value="Genomic_DNA"/>
</dbReference>